<sequence>MSLNLSAESQAYELPPAGSLPARCCHVIDLGTQTVEYQGEAKQQHKIAIAWQLDECRSDGEPFTVSRRFTASLHEKAALRQFLESWRGRPFTLEELKGFDIRKLINAPVLLNIVHAERGGNTYAEIRGASPLPRGMTPPPEVKYPLIFDLSDPATWPAFDRLTKRQQEAIEASPEWKERQAPPAAGSFADLADDIAF</sequence>
<protein>
    <recommendedName>
        <fullName evidence="4">DUF669 domain-containing protein</fullName>
    </recommendedName>
</protein>
<keyword evidence="3" id="KW-1185">Reference proteome</keyword>
<feature type="compositionally biased region" description="Basic and acidic residues" evidence="1">
    <location>
        <begin position="167"/>
        <end position="180"/>
    </location>
</feature>
<dbReference type="EMBL" id="JBAJEX010000011">
    <property type="protein sequence ID" value="MEO1767814.1"/>
    <property type="molecule type" value="Genomic_DNA"/>
</dbReference>
<comment type="caution">
    <text evidence="2">The sequence shown here is derived from an EMBL/GenBank/DDBJ whole genome shotgun (WGS) entry which is preliminary data.</text>
</comment>
<dbReference type="NCBIfam" id="NF046043">
    <property type="entry name" value="rep_init_NGO0469"/>
    <property type="match status" value="1"/>
</dbReference>
<organism evidence="2 3">
    <name type="scientific">Thiobacter aerophilum</name>
    <dbReference type="NCBI Taxonomy" id="3121275"/>
    <lineage>
        <taxon>Bacteria</taxon>
        <taxon>Pseudomonadati</taxon>
        <taxon>Pseudomonadota</taxon>
        <taxon>Betaproteobacteria</taxon>
        <taxon>Burkholderiales</taxon>
        <taxon>Thiobacteraceae</taxon>
        <taxon>Thiobacter</taxon>
    </lineage>
</organism>
<evidence type="ECO:0000313" key="2">
    <source>
        <dbReference type="EMBL" id="MEO1767814.1"/>
    </source>
</evidence>
<evidence type="ECO:0008006" key="4">
    <source>
        <dbReference type="Google" id="ProtNLM"/>
    </source>
</evidence>
<dbReference type="RefSeq" id="WP_347308926.1">
    <property type="nucleotide sequence ID" value="NZ_JBAJEX010000011.1"/>
</dbReference>
<gene>
    <name evidence="2" type="ORF">V6E02_11385</name>
</gene>
<dbReference type="InterPro" id="IPR059222">
    <property type="entry name" value="NGO0469-like"/>
</dbReference>
<feature type="region of interest" description="Disordered" evidence="1">
    <location>
        <begin position="167"/>
        <end position="197"/>
    </location>
</feature>
<name>A0ABV0EK71_9BURK</name>
<reference evidence="2 3" key="1">
    <citation type="submission" date="2024-02" db="EMBL/GenBank/DDBJ databases">
        <title>New thermophilic sulfur-oxidizing bacteria from a hot springs of the Uzon caldera (Kamchatka, Russia).</title>
        <authorList>
            <person name="Dukat A.M."/>
            <person name="Elcheninov A.G."/>
            <person name="Frolov E.N."/>
        </authorList>
    </citation>
    <scope>NUCLEOTIDE SEQUENCE [LARGE SCALE GENOMIC DNA]</scope>
    <source>
        <strain evidence="2 3">AK1</strain>
    </source>
</reference>
<dbReference type="Proteomes" id="UP001482231">
    <property type="component" value="Unassembled WGS sequence"/>
</dbReference>
<accession>A0ABV0EK71</accession>
<evidence type="ECO:0000256" key="1">
    <source>
        <dbReference type="SAM" id="MobiDB-lite"/>
    </source>
</evidence>
<proteinExistence type="predicted"/>
<evidence type="ECO:0000313" key="3">
    <source>
        <dbReference type="Proteomes" id="UP001482231"/>
    </source>
</evidence>